<reference evidence="3" key="1">
    <citation type="journal article" date="2019" name="Int. J. Syst. Evol. Microbiol.">
        <title>The Global Catalogue of Microorganisms (GCM) 10K type strain sequencing project: providing services to taxonomists for standard genome sequencing and annotation.</title>
        <authorList>
            <consortium name="The Broad Institute Genomics Platform"/>
            <consortium name="The Broad Institute Genome Sequencing Center for Infectious Disease"/>
            <person name="Wu L."/>
            <person name="Ma J."/>
        </authorList>
    </citation>
    <scope>NUCLEOTIDE SEQUENCE [LARGE SCALE GENOMIC DNA]</scope>
    <source>
        <strain evidence="3">CCM 7640</strain>
    </source>
</reference>
<gene>
    <name evidence="2" type="ORF">GCM10007269_32010</name>
</gene>
<accession>A0ABQ1RZZ1</accession>
<evidence type="ECO:0000313" key="3">
    <source>
        <dbReference type="Proteomes" id="UP000629365"/>
    </source>
</evidence>
<feature type="compositionally biased region" description="Basic and acidic residues" evidence="1">
    <location>
        <begin position="125"/>
        <end position="135"/>
    </location>
</feature>
<organism evidence="2 3">
    <name type="scientific">Microbacterium murale</name>
    <dbReference type="NCBI Taxonomy" id="1081040"/>
    <lineage>
        <taxon>Bacteria</taxon>
        <taxon>Bacillati</taxon>
        <taxon>Actinomycetota</taxon>
        <taxon>Actinomycetes</taxon>
        <taxon>Micrococcales</taxon>
        <taxon>Microbacteriaceae</taxon>
        <taxon>Microbacterium</taxon>
    </lineage>
</organism>
<proteinExistence type="predicted"/>
<name>A0ABQ1RZZ1_9MICO</name>
<comment type="caution">
    <text evidence="2">The sequence shown here is derived from an EMBL/GenBank/DDBJ whole genome shotgun (WGS) entry which is preliminary data.</text>
</comment>
<sequence>MQSTPLETAEGDPLVGDPDGTLPPEVFQWRRARDLHALKESHERLVEKINAERPQIFAHHRGRREARLREEIRMDSIARTARGLPAYEMDAEVKARLDDEVSSVINRRLTALRDHTVERAKAIAQRRDAERDAAAPHRAPAVGSDPYRGIR</sequence>
<dbReference type="EMBL" id="BMCM01000006">
    <property type="protein sequence ID" value="GGD86717.1"/>
    <property type="molecule type" value="Genomic_DNA"/>
</dbReference>
<dbReference type="Proteomes" id="UP000629365">
    <property type="component" value="Unassembled WGS sequence"/>
</dbReference>
<feature type="region of interest" description="Disordered" evidence="1">
    <location>
        <begin position="125"/>
        <end position="151"/>
    </location>
</feature>
<keyword evidence="3" id="KW-1185">Reference proteome</keyword>
<evidence type="ECO:0000313" key="2">
    <source>
        <dbReference type="EMBL" id="GGD86717.1"/>
    </source>
</evidence>
<evidence type="ECO:0000256" key="1">
    <source>
        <dbReference type="SAM" id="MobiDB-lite"/>
    </source>
</evidence>
<protein>
    <submittedName>
        <fullName evidence="2">Uncharacterized protein</fullName>
    </submittedName>
</protein>
<feature type="region of interest" description="Disordered" evidence="1">
    <location>
        <begin position="1"/>
        <end position="23"/>
    </location>
</feature>